<dbReference type="InterPro" id="IPR006439">
    <property type="entry name" value="HAD-SF_hydro_IA"/>
</dbReference>
<organism evidence="1">
    <name type="scientific">Leptocylindrus danicus</name>
    <dbReference type="NCBI Taxonomy" id="163516"/>
    <lineage>
        <taxon>Eukaryota</taxon>
        <taxon>Sar</taxon>
        <taxon>Stramenopiles</taxon>
        <taxon>Ochrophyta</taxon>
        <taxon>Bacillariophyta</taxon>
        <taxon>Coscinodiscophyceae</taxon>
        <taxon>Chaetocerotophycidae</taxon>
        <taxon>Leptocylindrales</taxon>
        <taxon>Leptocylindraceae</taxon>
        <taxon>Leptocylindrus</taxon>
    </lineage>
</organism>
<name>A0A7S2PCP1_9STRA</name>
<dbReference type="SFLD" id="SFLDS00003">
    <property type="entry name" value="Haloacid_Dehalogenase"/>
    <property type="match status" value="1"/>
</dbReference>
<dbReference type="AlphaFoldDB" id="A0A7S2PCP1"/>
<dbReference type="EMBL" id="HBGY01021011">
    <property type="protein sequence ID" value="CAD9590478.1"/>
    <property type="molecule type" value="Transcribed_RNA"/>
</dbReference>
<dbReference type="Gene3D" id="3.40.50.1000">
    <property type="entry name" value="HAD superfamily/HAD-like"/>
    <property type="match status" value="1"/>
</dbReference>
<dbReference type="InterPro" id="IPR023214">
    <property type="entry name" value="HAD_sf"/>
</dbReference>
<sequence>MMKFSRACIAAVAASYVTGAMAFIGSTQPRSRFSIGTSRKSSTGGDVGKEVKATDAELVVRTSGTNLVKSEYRPPQGEAFKQDIFPNVPQLITFDATDTLIQLKSEVGMTYRLILHEATRFRSRLPTPAVFTSAFNQAFTETNEKYPCFGCGLGMTSREWWAECTKRTYALVEHIDYERGLRDRMDGPLGDAVAEVLYNQVFASTEAWELKPGVLDALSRFKMWREEGGPQLAVLSNFDERLHSILDQVGVADAFDFVLTSREIGSEKPNRSAFEVAMSRAGVADPSLCMHVGDGFDSDVVGASNAGWHSVWIPPINGDDVPTNIDPDLMFSMCGDLFAVLDIFGLDPHFRLIPTTRFVDERGNFMDEVRVYTEEEFDNQDGMLVLPAAPKSWEGPGRL</sequence>
<dbReference type="InterPro" id="IPR051828">
    <property type="entry name" value="HAD-like_hydrolase_domain"/>
</dbReference>
<dbReference type="GO" id="GO:0005634">
    <property type="term" value="C:nucleus"/>
    <property type="evidence" value="ECO:0007669"/>
    <property type="project" value="TreeGrafter"/>
</dbReference>
<evidence type="ECO:0000313" key="1">
    <source>
        <dbReference type="EMBL" id="CAD9590478.1"/>
    </source>
</evidence>
<dbReference type="InterPro" id="IPR036412">
    <property type="entry name" value="HAD-like_sf"/>
</dbReference>
<protein>
    <recommendedName>
        <fullName evidence="2">Haloacid dehalogenase-like hydrolase domain-containing protein 3</fullName>
    </recommendedName>
</protein>
<dbReference type="SUPFAM" id="SSF56784">
    <property type="entry name" value="HAD-like"/>
    <property type="match status" value="1"/>
</dbReference>
<gene>
    <name evidence="1" type="ORF">LDAN0321_LOCUS13227</name>
</gene>
<dbReference type="Gene3D" id="1.10.150.720">
    <property type="entry name" value="Haloacid dehalogenase-like hydrolase"/>
    <property type="match status" value="1"/>
</dbReference>
<dbReference type="SFLD" id="SFLDG01129">
    <property type="entry name" value="C1.5:_HAD__Beta-PGM__Phosphata"/>
    <property type="match status" value="1"/>
</dbReference>
<evidence type="ECO:0008006" key="2">
    <source>
        <dbReference type="Google" id="ProtNLM"/>
    </source>
</evidence>
<dbReference type="InterPro" id="IPR044924">
    <property type="entry name" value="HAD-SF_hydro_IA_REG-2-like_cap"/>
</dbReference>
<dbReference type="Pfam" id="PF00702">
    <property type="entry name" value="Hydrolase"/>
    <property type="match status" value="1"/>
</dbReference>
<proteinExistence type="predicted"/>
<dbReference type="PANTHER" id="PTHR46191">
    <property type="match status" value="1"/>
</dbReference>
<accession>A0A7S2PCP1</accession>
<dbReference type="NCBIfam" id="TIGR01549">
    <property type="entry name" value="HAD-SF-IA-v1"/>
    <property type="match status" value="1"/>
</dbReference>
<dbReference type="PANTHER" id="PTHR46191:SF2">
    <property type="entry name" value="HALOACID DEHALOGENASE-LIKE HYDROLASE DOMAIN-CONTAINING PROTEIN 3"/>
    <property type="match status" value="1"/>
</dbReference>
<reference evidence="1" key="1">
    <citation type="submission" date="2021-01" db="EMBL/GenBank/DDBJ databases">
        <authorList>
            <person name="Corre E."/>
            <person name="Pelletier E."/>
            <person name="Niang G."/>
            <person name="Scheremetjew M."/>
            <person name="Finn R."/>
            <person name="Kale V."/>
            <person name="Holt S."/>
            <person name="Cochrane G."/>
            <person name="Meng A."/>
            <person name="Brown T."/>
            <person name="Cohen L."/>
        </authorList>
    </citation>
    <scope>NUCLEOTIDE SEQUENCE</scope>
    <source>
        <strain evidence="1">B650</strain>
    </source>
</reference>